<evidence type="ECO:0000256" key="6">
    <source>
        <dbReference type="ARBA" id="ARBA00023180"/>
    </source>
</evidence>
<comment type="caution">
    <text evidence="11">The sequence shown here is derived from an EMBL/GenBank/DDBJ whole genome shotgun (WGS) entry which is preliminary data.</text>
</comment>
<evidence type="ECO:0000256" key="3">
    <source>
        <dbReference type="ARBA" id="ARBA00022801"/>
    </source>
</evidence>
<keyword evidence="9" id="KW-0812">Transmembrane</keyword>
<dbReference type="InterPro" id="IPR025483">
    <property type="entry name" value="Lipase_euk"/>
</dbReference>
<dbReference type="GO" id="GO:0016042">
    <property type="term" value="P:lipid catabolic process"/>
    <property type="evidence" value="ECO:0007669"/>
    <property type="project" value="UniProtKB-KW"/>
</dbReference>
<feature type="active site" description="Charge relay system" evidence="8">
    <location>
        <position position="412"/>
    </location>
</feature>
<evidence type="ECO:0000256" key="5">
    <source>
        <dbReference type="ARBA" id="ARBA00023098"/>
    </source>
</evidence>
<dbReference type="Pfam" id="PF00561">
    <property type="entry name" value="Abhydrolase_1"/>
    <property type="match status" value="1"/>
</dbReference>
<reference evidence="11" key="1">
    <citation type="journal article" date="2023" name="bioRxiv">
        <title>Scaffold-level genome assemblies of two parasitoid biocontrol wasps reveal the parthenogenesis mechanism and an associated novel virus.</title>
        <authorList>
            <person name="Inwood S."/>
            <person name="Skelly J."/>
            <person name="Guhlin J."/>
            <person name="Harrop T."/>
            <person name="Goldson S."/>
            <person name="Dearden P."/>
        </authorList>
    </citation>
    <scope>NUCLEOTIDE SEQUENCE</scope>
    <source>
        <strain evidence="11">Irish</strain>
        <tissue evidence="11">Whole body</tissue>
    </source>
</reference>
<keyword evidence="2" id="KW-0732">Signal</keyword>
<accession>A0AA39C746</accession>
<keyword evidence="12" id="KW-1185">Reference proteome</keyword>
<dbReference type="Gene3D" id="3.40.50.1820">
    <property type="entry name" value="alpha/beta hydrolase"/>
    <property type="match status" value="1"/>
</dbReference>
<sequence>MLNYSKVFFYFFTVIIIVIILQMTNGNCKQYRSLSSTPYRDLFTNKISFQSPNEVMQKKWTTGKIETFMELVAPGYIAEEHTVVTADEYVLTIHRIRGSFWSPIGEKKPVVLFLHGMMAASDVWILRGPNEDLFYSLVDNGYDVWALNARGNYYSKRHRRLSTRDPRFWQFSWHEIAVYDVPATVDYILELTGQSKLSLIGHSMGGTVELVFLSELSEYNEKLNVVIAWAPVSLVTHEVPGLINNFVFRYGNQIKKIFDLLNVHEIFLRNSSTDKDIIDIWLKFCKKPHVREVCVKLYEYIFGINDLEELDFSLLERARRHYPQGTSVQTLSHYRQIIVSRQFRRYDFGSIGNMLKYGSFVNSAYPLYKISAPFVIYYGLDDPLSTPKDIRALLNEIRHGVAKQIPHCKFGHLDFLLLNETNYLYKNVIEVLEYYNR</sequence>
<organism evidence="11 12">
    <name type="scientific">Microctonus aethiopoides</name>
    <dbReference type="NCBI Taxonomy" id="144406"/>
    <lineage>
        <taxon>Eukaryota</taxon>
        <taxon>Metazoa</taxon>
        <taxon>Ecdysozoa</taxon>
        <taxon>Arthropoda</taxon>
        <taxon>Hexapoda</taxon>
        <taxon>Insecta</taxon>
        <taxon>Pterygota</taxon>
        <taxon>Neoptera</taxon>
        <taxon>Endopterygota</taxon>
        <taxon>Hymenoptera</taxon>
        <taxon>Apocrita</taxon>
        <taxon>Ichneumonoidea</taxon>
        <taxon>Braconidae</taxon>
        <taxon>Euphorinae</taxon>
        <taxon>Microctonus</taxon>
    </lineage>
</organism>
<keyword evidence="9" id="KW-0472">Membrane</keyword>
<keyword evidence="6" id="KW-0325">Glycoprotein</keyword>
<feature type="active site" description="Charge relay system" evidence="8">
    <location>
        <position position="382"/>
    </location>
</feature>
<evidence type="ECO:0000256" key="7">
    <source>
        <dbReference type="PIRNR" id="PIRNR000862"/>
    </source>
</evidence>
<dbReference type="Proteomes" id="UP001168990">
    <property type="component" value="Unassembled WGS sequence"/>
</dbReference>
<dbReference type="EMBL" id="JAQQBS010001424">
    <property type="protein sequence ID" value="KAK0159083.1"/>
    <property type="molecule type" value="Genomic_DNA"/>
</dbReference>
<feature type="domain" description="AB hydrolase-1" evidence="10">
    <location>
        <begin position="109"/>
        <end position="216"/>
    </location>
</feature>
<keyword evidence="4 7" id="KW-0442">Lipid degradation</keyword>
<dbReference type="GO" id="GO:0016788">
    <property type="term" value="F:hydrolase activity, acting on ester bonds"/>
    <property type="evidence" value="ECO:0007669"/>
    <property type="project" value="InterPro"/>
</dbReference>
<evidence type="ECO:0000256" key="8">
    <source>
        <dbReference type="PIRSR" id="PIRSR000862-1"/>
    </source>
</evidence>
<feature type="transmembrane region" description="Helical" evidence="9">
    <location>
        <begin position="7"/>
        <end position="24"/>
    </location>
</feature>
<evidence type="ECO:0000313" key="11">
    <source>
        <dbReference type="EMBL" id="KAK0159083.1"/>
    </source>
</evidence>
<evidence type="ECO:0000313" key="12">
    <source>
        <dbReference type="Proteomes" id="UP001168990"/>
    </source>
</evidence>
<reference evidence="11" key="2">
    <citation type="submission" date="2023-03" db="EMBL/GenBank/DDBJ databases">
        <authorList>
            <person name="Inwood S.N."/>
            <person name="Skelly J.G."/>
            <person name="Guhlin J."/>
            <person name="Harrop T.W.R."/>
            <person name="Goldson S.G."/>
            <person name="Dearden P.K."/>
        </authorList>
    </citation>
    <scope>NUCLEOTIDE SEQUENCE</scope>
    <source>
        <strain evidence="11">Irish</strain>
        <tissue evidence="11">Whole body</tissue>
    </source>
</reference>
<keyword evidence="5" id="KW-0443">Lipid metabolism</keyword>
<name>A0AA39C746_9HYME</name>
<keyword evidence="3 7" id="KW-0378">Hydrolase</keyword>
<dbReference type="AlphaFoldDB" id="A0AA39C746"/>
<evidence type="ECO:0000259" key="10">
    <source>
        <dbReference type="Pfam" id="PF00561"/>
    </source>
</evidence>
<protein>
    <recommendedName>
        <fullName evidence="7">Lipase</fullName>
    </recommendedName>
</protein>
<evidence type="ECO:0000256" key="9">
    <source>
        <dbReference type="SAM" id="Phobius"/>
    </source>
</evidence>
<evidence type="ECO:0000256" key="1">
    <source>
        <dbReference type="ARBA" id="ARBA00010701"/>
    </source>
</evidence>
<dbReference type="FunFam" id="3.40.50.1820:FF:000057">
    <property type="entry name" value="Lipase"/>
    <property type="match status" value="1"/>
</dbReference>
<dbReference type="SUPFAM" id="SSF53474">
    <property type="entry name" value="alpha/beta-Hydrolases"/>
    <property type="match status" value="1"/>
</dbReference>
<comment type="similarity">
    <text evidence="1 7">Belongs to the AB hydrolase superfamily. Lipase family.</text>
</comment>
<evidence type="ECO:0000256" key="2">
    <source>
        <dbReference type="ARBA" id="ARBA00022729"/>
    </source>
</evidence>
<gene>
    <name evidence="11" type="ORF">PV328_010009</name>
</gene>
<keyword evidence="9" id="KW-1133">Transmembrane helix</keyword>
<dbReference type="InterPro" id="IPR000073">
    <property type="entry name" value="AB_hydrolase_1"/>
</dbReference>
<feature type="active site" description="Nucleophile" evidence="8">
    <location>
        <position position="203"/>
    </location>
</feature>
<proteinExistence type="inferred from homology"/>
<evidence type="ECO:0000256" key="4">
    <source>
        <dbReference type="ARBA" id="ARBA00022963"/>
    </source>
</evidence>
<dbReference type="PANTHER" id="PTHR11005">
    <property type="entry name" value="LYSOSOMAL ACID LIPASE-RELATED"/>
    <property type="match status" value="1"/>
</dbReference>
<dbReference type="PIRSF" id="PIRSF000862">
    <property type="entry name" value="Steryl_ester_lip"/>
    <property type="match status" value="1"/>
</dbReference>
<dbReference type="InterPro" id="IPR029058">
    <property type="entry name" value="AB_hydrolase_fold"/>
</dbReference>